<evidence type="ECO:0000313" key="2">
    <source>
        <dbReference type="Proteomes" id="UP000051841"/>
    </source>
</evidence>
<dbReference type="AlphaFoldDB" id="A0A0R2H557"/>
<organism evidence="1 2">
    <name type="scientific">Kandleria vitulina DSM 20405</name>
    <dbReference type="NCBI Taxonomy" id="1410657"/>
    <lineage>
        <taxon>Bacteria</taxon>
        <taxon>Bacillati</taxon>
        <taxon>Bacillota</taxon>
        <taxon>Erysipelotrichia</taxon>
        <taxon>Erysipelotrichales</taxon>
        <taxon>Coprobacillaceae</taxon>
        <taxon>Kandleria</taxon>
    </lineage>
</organism>
<proteinExistence type="predicted"/>
<comment type="caution">
    <text evidence="1">The sequence shown here is derived from an EMBL/GenBank/DDBJ whole genome shotgun (WGS) entry which is preliminary data.</text>
</comment>
<dbReference type="PATRIC" id="fig|1410657.5.peg.1556"/>
<name>A0A0R2H557_9FIRM</name>
<reference evidence="1 2" key="1">
    <citation type="journal article" date="2015" name="Genome Announc.">
        <title>Expanding the biotechnology potential of lactobacilli through comparative genomics of 213 strains and associated genera.</title>
        <authorList>
            <person name="Sun Z."/>
            <person name="Harris H.M."/>
            <person name="McCann A."/>
            <person name="Guo C."/>
            <person name="Argimon S."/>
            <person name="Zhang W."/>
            <person name="Yang X."/>
            <person name="Jeffery I.B."/>
            <person name="Cooney J.C."/>
            <person name="Kagawa T.F."/>
            <person name="Liu W."/>
            <person name="Song Y."/>
            <person name="Salvetti E."/>
            <person name="Wrobel A."/>
            <person name="Rasinkangas P."/>
            <person name="Parkhill J."/>
            <person name="Rea M.C."/>
            <person name="O'Sullivan O."/>
            <person name="Ritari J."/>
            <person name="Douillard F.P."/>
            <person name="Paul Ross R."/>
            <person name="Yang R."/>
            <person name="Briner A.E."/>
            <person name="Felis G.E."/>
            <person name="de Vos W.M."/>
            <person name="Barrangou R."/>
            <person name="Klaenhammer T.R."/>
            <person name="Caufield P.W."/>
            <person name="Cui Y."/>
            <person name="Zhang H."/>
            <person name="O'Toole P.W."/>
        </authorList>
    </citation>
    <scope>NUCLEOTIDE SEQUENCE [LARGE SCALE GENOMIC DNA]</scope>
    <source>
        <strain evidence="1 2">DSM 20405</strain>
    </source>
</reference>
<sequence length="91" mass="10000">MTFTAKVETARQLHSFTLTGPYTHQSLVVEFYEGDTWNDMAAKYPNTIKIHSGYATFGSDGFINDKGGSDKGGSWVSATAQIDPNETYVVQ</sequence>
<protein>
    <submittedName>
        <fullName evidence="1">Uncharacterized protein</fullName>
    </submittedName>
</protein>
<dbReference type="Proteomes" id="UP000051841">
    <property type="component" value="Unassembled WGS sequence"/>
</dbReference>
<keyword evidence="2" id="KW-1185">Reference proteome</keyword>
<evidence type="ECO:0000313" key="1">
    <source>
        <dbReference type="EMBL" id="KRN47534.1"/>
    </source>
</evidence>
<gene>
    <name evidence="1" type="ORF">IV49_GL001509</name>
</gene>
<accession>A0A0R2H557</accession>
<dbReference type="EMBL" id="JQBL01000041">
    <property type="protein sequence ID" value="KRN47534.1"/>
    <property type="molecule type" value="Genomic_DNA"/>
</dbReference>